<dbReference type="EC" id="2.8.3.19" evidence="3"/>
<evidence type="ECO:0000313" key="4">
    <source>
        <dbReference type="Proteomes" id="UP000234641"/>
    </source>
</evidence>
<evidence type="ECO:0000313" key="3">
    <source>
        <dbReference type="EMBL" id="SMX82634.1"/>
    </source>
</evidence>
<reference evidence="3 4" key="1">
    <citation type="submission" date="2017-03" db="EMBL/GenBank/DDBJ databases">
        <authorList>
            <person name="Afonso C.L."/>
            <person name="Miller P.J."/>
            <person name="Scott M.A."/>
            <person name="Spackman E."/>
            <person name="Goraichik I."/>
            <person name="Dimitrov K.M."/>
            <person name="Suarez D.L."/>
            <person name="Swayne D.E."/>
        </authorList>
    </citation>
    <scope>NUCLEOTIDE SEQUENCE [LARGE SCALE GENOMIC DNA]</scope>
    <source>
        <strain evidence="3 4">ATCC 9172</strain>
    </source>
</reference>
<name>A0A2H1J5I0_BRELN</name>
<evidence type="ECO:0000256" key="2">
    <source>
        <dbReference type="SAM" id="MobiDB-lite"/>
    </source>
</evidence>
<protein>
    <submittedName>
        <fullName evidence="3">CoA:oxalate CoA-transferase</fullName>
        <ecNumber evidence="3">2.8.3.19</ecNumber>
    </submittedName>
</protein>
<dbReference type="InterPro" id="IPR023606">
    <property type="entry name" value="CoA-Trfase_III_dom_1_sf"/>
</dbReference>
<dbReference type="PANTHER" id="PTHR48207:SF3">
    <property type="entry name" value="SUCCINATE--HYDROXYMETHYLGLUTARATE COA-TRANSFERASE"/>
    <property type="match status" value="1"/>
</dbReference>
<dbReference type="RefSeq" id="WP_180956958.1">
    <property type="nucleotide sequence ID" value="NZ_FXYY01000009.1"/>
</dbReference>
<dbReference type="SUPFAM" id="SSF89796">
    <property type="entry name" value="CoA-transferase family III (CaiB/BaiF)"/>
    <property type="match status" value="1"/>
</dbReference>
<dbReference type="GO" id="GO:0008410">
    <property type="term" value="F:CoA-transferase activity"/>
    <property type="evidence" value="ECO:0007669"/>
    <property type="project" value="TreeGrafter"/>
</dbReference>
<feature type="compositionally biased region" description="Polar residues" evidence="2">
    <location>
        <begin position="384"/>
        <end position="398"/>
    </location>
</feature>
<organism evidence="3 4">
    <name type="scientific">Brevibacterium linens ATCC 9172</name>
    <dbReference type="NCBI Taxonomy" id="1255617"/>
    <lineage>
        <taxon>Bacteria</taxon>
        <taxon>Bacillati</taxon>
        <taxon>Actinomycetota</taxon>
        <taxon>Actinomycetes</taxon>
        <taxon>Micrococcales</taxon>
        <taxon>Brevibacteriaceae</taxon>
        <taxon>Brevibacterium</taxon>
    </lineage>
</organism>
<dbReference type="Pfam" id="PF02515">
    <property type="entry name" value="CoA_transf_3"/>
    <property type="match status" value="1"/>
</dbReference>
<feature type="region of interest" description="Disordered" evidence="2">
    <location>
        <begin position="356"/>
        <end position="398"/>
    </location>
</feature>
<dbReference type="InterPro" id="IPR050483">
    <property type="entry name" value="CoA-transferase_III_domain"/>
</dbReference>
<dbReference type="InterPro" id="IPR044855">
    <property type="entry name" value="CoA-Trfase_III_dom3_sf"/>
</dbReference>
<dbReference type="Gene3D" id="3.30.1540.10">
    <property type="entry name" value="formyl-coa transferase, domain 3"/>
    <property type="match status" value="1"/>
</dbReference>
<sequence>MNATKQLLTGVRVADFSRVLAGPYATAMLADQGAEVVKIEMPGHGDDSRHLGPFTDSGSTYFTGLNRGKRSIEADLKDPDDHARLLELIAECDVVVENFRPGVAAKLGLSYEDLTAVRPDLVYASISGFGQAGSQAGRPAYDTVIQALSGLMASTGFADGSPTRVGESIADVSAGVFAAFGISSALFHRQTTGEGAHIDIPMLDVMLAMQPTNASLHAAGSSPSRVGNRHPVSAPFDTYRAADGLVVIAVANDRLFGTLAATLGKPELAADPRFATDGQRSEHAEALRIEIEEFTSGRTVTELCEIFDAAGVPNSPVLDFAEAVTGPIGKGRGLTAADPRTGHTYLGHPLLVDGARPASTLPAPHLGEHNADFAEAGRMKPSDPTDSTDSAEPTESAN</sequence>
<evidence type="ECO:0000256" key="1">
    <source>
        <dbReference type="ARBA" id="ARBA00022679"/>
    </source>
</evidence>
<dbReference type="EMBL" id="FXYY01000009">
    <property type="protein sequence ID" value="SMX82634.1"/>
    <property type="molecule type" value="Genomic_DNA"/>
</dbReference>
<dbReference type="Gene3D" id="3.40.50.10540">
    <property type="entry name" value="Crotonobetainyl-coa:carnitine coa-transferase, domain 1"/>
    <property type="match status" value="1"/>
</dbReference>
<dbReference type="InterPro" id="IPR003673">
    <property type="entry name" value="CoA-Trfase_fam_III"/>
</dbReference>
<gene>
    <name evidence="3" type="ORF">BLIN9172_01764</name>
</gene>
<dbReference type="PANTHER" id="PTHR48207">
    <property type="entry name" value="SUCCINATE--HYDROXYMETHYLGLUTARATE COA-TRANSFERASE"/>
    <property type="match status" value="1"/>
</dbReference>
<accession>A0A2H1J5I0</accession>
<proteinExistence type="predicted"/>
<feature type="compositionally biased region" description="Basic and acidic residues" evidence="2">
    <location>
        <begin position="366"/>
        <end position="383"/>
    </location>
</feature>
<dbReference type="Proteomes" id="UP000234641">
    <property type="component" value="Unassembled WGS sequence"/>
</dbReference>
<keyword evidence="1 3" id="KW-0808">Transferase</keyword>
<dbReference type="AlphaFoldDB" id="A0A2H1J5I0"/>